<evidence type="ECO:0000256" key="2">
    <source>
        <dbReference type="ARBA" id="ARBA00022679"/>
    </source>
</evidence>
<proteinExistence type="predicted"/>
<dbReference type="NCBIfam" id="TIGR00696">
    <property type="entry name" value="wecG_tagA_cpsF"/>
    <property type="match status" value="1"/>
</dbReference>
<dbReference type="AlphaFoldDB" id="A0A6N7X7R4"/>
<dbReference type="InterPro" id="IPR004629">
    <property type="entry name" value="WecG_TagA_CpsF"/>
</dbReference>
<protein>
    <submittedName>
        <fullName evidence="3">WecB/TagA/CpsF family glycosyltransferase</fullName>
    </submittedName>
</protein>
<evidence type="ECO:0000313" key="3">
    <source>
        <dbReference type="EMBL" id="MST54382.1"/>
    </source>
</evidence>
<evidence type="ECO:0000313" key="4">
    <source>
        <dbReference type="Proteomes" id="UP000471052"/>
    </source>
</evidence>
<organism evidence="3 4">
    <name type="scientific">Streptococcus alactolyticus</name>
    <dbReference type="NCBI Taxonomy" id="29389"/>
    <lineage>
        <taxon>Bacteria</taxon>
        <taxon>Bacillati</taxon>
        <taxon>Bacillota</taxon>
        <taxon>Bacilli</taxon>
        <taxon>Lactobacillales</taxon>
        <taxon>Streptococcaceae</taxon>
        <taxon>Streptococcus</taxon>
    </lineage>
</organism>
<dbReference type="Proteomes" id="UP000471052">
    <property type="component" value="Unassembled WGS sequence"/>
</dbReference>
<dbReference type="OrthoDB" id="9771846at2"/>
<dbReference type="GO" id="GO:0016758">
    <property type="term" value="F:hexosyltransferase activity"/>
    <property type="evidence" value="ECO:0007669"/>
    <property type="project" value="TreeGrafter"/>
</dbReference>
<reference evidence="3 4" key="1">
    <citation type="submission" date="2019-08" db="EMBL/GenBank/DDBJ databases">
        <title>In-depth cultivation of the pig gut microbiome towards novel bacterial diversity and tailored functional studies.</title>
        <authorList>
            <person name="Wylensek D."/>
            <person name="Hitch T.C.A."/>
            <person name="Clavel T."/>
        </authorList>
    </citation>
    <scope>NUCLEOTIDE SEQUENCE [LARGE SCALE GENOMIC DNA]</scope>
    <source>
        <strain evidence="3 4">BL-178-WT-3A</strain>
    </source>
</reference>
<dbReference type="Pfam" id="PF03808">
    <property type="entry name" value="Glyco_tran_WecG"/>
    <property type="match status" value="1"/>
</dbReference>
<dbReference type="PANTHER" id="PTHR34136">
    <property type="match status" value="1"/>
</dbReference>
<keyword evidence="2 3" id="KW-0808">Transferase</keyword>
<dbReference type="RefSeq" id="WP_154455480.1">
    <property type="nucleotide sequence ID" value="NZ_VUNP01000048.1"/>
</dbReference>
<accession>A0A6N7X7R4</accession>
<evidence type="ECO:0000256" key="1">
    <source>
        <dbReference type="ARBA" id="ARBA00022676"/>
    </source>
</evidence>
<dbReference type="CDD" id="cd06533">
    <property type="entry name" value="Glyco_transf_WecG_TagA"/>
    <property type="match status" value="1"/>
</dbReference>
<dbReference type="EMBL" id="VUNP01000048">
    <property type="protein sequence ID" value="MST54382.1"/>
    <property type="molecule type" value="Genomic_DNA"/>
</dbReference>
<dbReference type="PANTHER" id="PTHR34136:SF1">
    <property type="entry name" value="UDP-N-ACETYL-D-MANNOSAMINURONIC ACID TRANSFERASE"/>
    <property type="match status" value="1"/>
</dbReference>
<comment type="caution">
    <text evidence="3">The sequence shown here is derived from an EMBL/GenBank/DDBJ whole genome shotgun (WGS) entry which is preliminary data.</text>
</comment>
<name>A0A6N7X7R4_STRAY</name>
<keyword evidence="1" id="KW-0328">Glycosyltransferase</keyword>
<gene>
    <name evidence="3" type="ORF">FYJ82_08385</name>
</gene>
<sequence>MEKQPLLNTYVNNVNMDETVQAIEEMIASEKRSYIVAINVDVVMKIENDSYLKEITDKADMVLVDGKPLEWIAKWHNRPIKAKISGSDLVPILCERAAIKGYSIFIIGGKEGIAEKAKQNLERDLPGIRIVGTYAPPFGFEKDEKELNRINEMISIAHPDLLIACFGCPKQEKWIYENYQKYDAKVSVCAGATVDFLAGNVNRAPKWMSDHGLEWFYRFLQEPKRMFKRYFIDDVKILKLIRKYRK</sequence>